<dbReference type="RefSeq" id="WP_190918338.1">
    <property type="nucleotide sequence ID" value="NZ_JACXIZ010000021.1"/>
</dbReference>
<evidence type="ECO:0000256" key="4">
    <source>
        <dbReference type="ARBA" id="ARBA00022490"/>
    </source>
</evidence>
<evidence type="ECO:0000259" key="14">
    <source>
        <dbReference type="PROSITE" id="PS51686"/>
    </source>
</evidence>
<dbReference type="PANTHER" id="PTHR22807:SF53">
    <property type="entry name" value="RIBOSOMAL RNA SMALL SUBUNIT METHYLTRANSFERASE B-RELATED"/>
    <property type="match status" value="1"/>
</dbReference>
<dbReference type="SUPFAM" id="SSF48013">
    <property type="entry name" value="NusB-like"/>
    <property type="match status" value="1"/>
</dbReference>
<dbReference type="InterPro" id="IPR029063">
    <property type="entry name" value="SAM-dependent_MTases_sf"/>
</dbReference>
<dbReference type="EMBL" id="JACXIZ010000021">
    <property type="protein sequence ID" value="MBD2846158.1"/>
    <property type="molecule type" value="Genomic_DNA"/>
</dbReference>
<dbReference type="GO" id="GO:0008649">
    <property type="term" value="F:rRNA methyltransferase activity"/>
    <property type="evidence" value="ECO:0007669"/>
    <property type="project" value="InterPro"/>
</dbReference>
<sequence>MTRGDDRSKRRRAPAAGARELALDTLLRVEREGAYSNLELGRALQQAGLSRPDAALATELVYGTLQRQATLDYWLGRFVAKGLDRLEPWVRLLLRLSLYQLVYLDRVPDFAVVNEAVALARRRGHAGIAGMVNGVLRSALRRRGELVAPKGGAPAQRLAIAHSYPEWLVRRWIDTYGAEEAEAICAAGNRPPPSSIRVNLRRGTVEAVQRGLRESGIEAAPAGASPAGLIARGAGNLADRDGYREGRWSIQDIGSMLVAEAAEPQPDMEVLDCCAAPGGKSTHLAELMDDRGTVWANDLHPHKQRLIEQQAQRLGLTSVRAVCGDAAALGERFAPGSLDLVLLDAPCSGLGVIHRKPEVKWTKSPADVAELAKLQERLLDAAAPLVRVGGRLVYSTCTIAPEENERQVEAFLARHPDYALDPQWPEPLLAALRRAQALPERFAGMLQLLPQTFGSDGFFIARLTRKSR</sequence>
<dbReference type="FunFam" id="3.40.50.150:FF:000257">
    <property type="entry name" value="16S rRNA methyltransferase"/>
    <property type="match status" value="1"/>
</dbReference>
<dbReference type="PRINTS" id="PR02008">
    <property type="entry name" value="RCMTFAMILY"/>
</dbReference>
<dbReference type="Pfam" id="PF01189">
    <property type="entry name" value="Methyltr_RsmB-F"/>
    <property type="match status" value="1"/>
</dbReference>
<evidence type="ECO:0000256" key="5">
    <source>
        <dbReference type="ARBA" id="ARBA00022552"/>
    </source>
</evidence>
<dbReference type="PROSITE" id="PS51686">
    <property type="entry name" value="SAM_MT_RSMB_NOP"/>
    <property type="match status" value="1"/>
</dbReference>
<dbReference type="FunFam" id="1.10.940.10:FF:000006">
    <property type="entry name" value="16S rRNA (Cytosine(967)-C(5))-methyltransferase RsmB"/>
    <property type="match status" value="1"/>
</dbReference>
<keyword evidence="8 13" id="KW-0949">S-adenosyl-L-methionine</keyword>
<keyword evidence="16" id="KW-1185">Reference proteome</keyword>
<evidence type="ECO:0000256" key="11">
    <source>
        <dbReference type="ARBA" id="ARBA00031088"/>
    </source>
</evidence>
<keyword evidence="6 13" id="KW-0489">Methyltransferase</keyword>
<accession>A0A927BVK4</accession>
<dbReference type="GO" id="GO:0005737">
    <property type="term" value="C:cytoplasm"/>
    <property type="evidence" value="ECO:0007669"/>
    <property type="project" value="UniProtKB-SubCell"/>
</dbReference>
<dbReference type="InterPro" id="IPR004573">
    <property type="entry name" value="rRNA_ssu_MeTfrase_B"/>
</dbReference>
<feature type="active site" description="Nucleophile" evidence="13">
    <location>
        <position position="397"/>
    </location>
</feature>
<feature type="binding site" evidence="13">
    <location>
        <position position="298"/>
    </location>
    <ligand>
        <name>S-adenosyl-L-methionine</name>
        <dbReference type="ChEBI" id="CHEBI:59789"/>
    </ligand>
</feature>
<dbReference type="SUPFAM" id="SSF53335">
    <property type="entry name" value="S-adenosyl-L-methionine-dependent methyltransferases"/>
    <property type="match status" value="1"/>
</dbReference>
<keyword evidence="7 13" id="KW-0808">Transferase</keyword>
<evidence type="ECO:0000256" key="2">
    <source>
        <dbReference type="ARBA" id="ARBA00004496"/>
    </source>
</evidence>
<evidence type="ECO:0000256" key="13">
    <source>
        <dbReference type="PROSITE-ProRule" id="PRU01023"/>
    </source>
</evidence>
<dbReference type="Gene3D" id="3.30.70.1170">
    <property type="entry name" value="Sun protein, domain 3"/>
    <property type="match status" value="1"/>
</dbReference>
<evidence type="ECO:0000256" key="10">
    <source>
        <dbReference type="ARBA" id="ARBA00030399"/>
    </source>
</evidence>
<feature type="domain" description="SAM-dependent MTase RsmB/NOP-type" evidence="14">
    <location>
        <begin position="184"/>
        <end position="466"/>
    </location>
</feature>
<evidence type="ECO:0000256" key="3">
    <source>
        <dbReference type="ARBA" id="ARBA00012140"/>
    </source>
</evidence>
<name>A0A927BVK4_9BACL</name>
<dbReference type="Pfam" id="PF22458">
    <property type="entry name" value="RsmF-B_ferredox"/>
    <property type="match status" value="1"/>
</dbReference>
<keyword evidence="9 13" id="KW-0694">RNA-binding</keyword>
<feature type="binding site" evidence="13">
    <location>
        <begin position="274"/>
        <end position="280"/>
    </location>
    <ligand>
        <name>S-adenosyl-L-methionine</name>
        <dbReference type="ChEBI" id="CHEBI:59789"/>
    </ligand>
</feature>
<evidence type="ECO:0000256" key="12">
    <source>
        <dbReference type="ARBA" id="ARBA00047283"/>
    </source>
</evidence>
<reference evidence="15" key="1">
    <citation type="submission" date="2020-09" db="EMBL/GenBank/DDBJ databases">
        <title>A novel bacterium of genus Paenibacillus, isolated from South China Sea.</title>
        <authorList>
            <person name="Huang H."/>
            <person name="Mo K."/>
            <person name="Hu Y."/>
        </authorList>
    </citation>
    <scope>NUCLEOTIDE SEQUENCE</scope>
    <source>
        <strain evidence="15">IB182496</strain>
    </source>
</reference>
<dbReference type="PANTHER" id="PTHR22807">
    <property type="entry name" value="NOP2 YEAST -RELATED NOL1/NOP2/FMU SUN DOMAIN-CONTAINING"/>
    <property type="match status" value="1"/>
</dbReference>
<comment type="similarity">
    <text evidence="13">Belongs to the class I-like SAM-binding methyltransferase superfamily. RsmB/NOP family.</text>
</comment>
<gene>
    <name evidence="15" type="primary">rsmB</name>
    <name evidence="15" type="ORF">IDH44_13210</name>
</gene>
<comment type="function">
    <text evidence="1">Specifically methylates the cytosine at position 967 (m5C967) of 16S rRNA.</text>
</comment>
<keyword evidence="5" id="KW-0698">rRNA processing</keyword>
<dbReference type="InterPro" id="IPR054728">
    <property type="entry name" value="RsmB-like_ferredoxin"/>
</dbReference>
<dbReference type="InterPro" id="IPR049560">
    <property type="entry name" value="MeTrfase_RsmB-F_NOP2_cat"/>
</dbReference>
<feature type="binding site" evidence="13">
    <location>
        <position position="344"/>
    </location>
    <ligand>
        <name>S-adenosyl-L-methionine</name>
        <dbReference type="ChEBI" id="CHEBI:59789"/>
    </ligand>
</feature>
<dbReference type="AlphaFoldDB" id="A0A927BVK4"/>
<evidence type="ECO:0000313" key="15">
    <source>
        <dbReference type="EMBL" id="MBD2846158.1"/>
    </source>
</evidence>
<dbReference type="InterPro" id="IPR006027">
    <property type="entry name" value="NusB_RsmB_TIM44"/>
</dbReference>
<dbReference type="NCBIfam" id="NF011494">
    <property type="entry name" value="PRK14902.1"/>
    <property type="match status" value="1"/>
</dbReference>
<dbReference type="EC" id="2.1.1.176" evidence="3"/>
<dbReference type="Proteomes" id="UP000621560">
    <property type="component" value="Unassembled WGS sequence"/>
</dbReference>
<protein>
    <recommendedName>
        <fullName evidence="3">16S rRNA (cytosine(967)-C(5))-methyltransferase</fullName>
        <ecNumber evidence="3">2.1.1.176</ecNumber>
    </recommendedName>
    <alternativeName>
        <fullName evidence="10">16S rRNA m5C967 methyltransferase</fullName>
    </alternativeName>
    <alternativeName>
        <fullName evidence="11">rRNA (cytosine-C(5)-)-methyltransferase RsmB</fullName>
    </alternativeName>
</protein>
<keyword evidence="4" id="KW-0963">Cytoplasm</keyword>
<evidence type="ECO:0000256" key="8">
    <source>
        <dbReference type="ARBA" id="ARBA00022691"/>
    </source>
</evidence>
<feature type="binding site" evidence="13">
    <location>
        <position position="325"/>
    </location>
    <ligand>
        <name>S-adenosyl-L-methionine</name>
        <dbReference type="ChEBI" id="CHEBI:59789"/>
    </ligand>
</feature>
<dbReference type="InterPro" id="IPR023267">
    <property type="entry name" value="RCMT"/>
</dbReference>
<evidence type="ECO:0000256" key="9">
    <source>
        <dbReference type="ARBA" id="ARBA00022884"/>
    </source>
</evidence>
<comment type="subcellular location">
    <subcellularLocation>
        <location evidence="2">Cytoplasm</location>
    </subcellularLocation>
</comment>
<evidence type="ECO:0000313" key="16">
    <source>
        <dbReference type="Proteomes" id="UP000621560"/>
    </source>
</evidence>
<dbReference type="Pfam" id="PF01029">
    <property type="entry name" value="NusB"/>
    <property type="match status" value="1"/>
</dbReference>
<dbReference type="InterPro" id="IPR035926">
    <property type="entry name" value="NusB-like_sf"/>
</dbReference>
<evidence type="ECO:0000256" key="7">
    <source>
        <dbReference type="ARBA" id="ARBA00022679"/>
    </source>
</evidence>
<dbReference type="CDD" id="cd02440">
    <property type="entry name" value="AdoMet_MTases"/>
    <property type="match status" value="1"/>
</dbReference>
<dbReference type="InterPro" id="IPR001678">
    <property type="entry name" value="MeTrfase_RsmB-F_NOP2_dom"/>
</dbReference>
<dbReference type="Gene3D" id="3.40.50.150">
    <property type="entry name" value="Vaccinia Virus protein VP39"/>
    <property type="match status" value="1"/>
</dbReference>
<dbReference type="NCBIfam" id="TIGR00563">
    <property type="entry name" value="rsmB"/>
    <property type="match status" value="1"/>
</dbReference>
<comment type="caution">
    <text evidence="15">The sequence shown here is derived from an EMBL/GenBank/DDBJ whole genome shotgun (WGS) entry which is preliminary data.</text>
</comment>
<evidence type="ECO:0000256" key="6">
    <source>
        <dbReference type="ARBA" id="ARBA00022603"/>
    </source>
</evidence>
<organism evidence="15 16">
    <name type="scientific">Paenibacillus sabuli</name>
    <dbReference type="NCBI Taxonomy" id="2772509"/>
    <lineage>
        <taxon>Bacteria</taxon>
        <taxon>Bacillati</taxon>
        <taxon>Bacillota</taxon>
        <taxon>Bacilli</taxon>
        <taxon>Bacillales</taxon>
        <taxon>Paenibacillaceae</taxon>
        <taxon>Paenibacillus</taxon>
    </lineage>
</organism>
<dbReference type="Gene3D" id="1.10.940.10">
    <property type="entry name" value="NusB-like"/>
    <property type="match status" value="1"/>
</dbReference>
<dbReference type="GO" id="GO:0003723">
    <property type="term" value="F:RNA binding"/>
    <property type="evidence" value="ECO:0007669"/>
    <property type="project" value="UniProtKB-UniRule"/>
</dbReference>
<dbReference type="GO" id="GO:0006355">
    <property type="term" value="P:regulation of DNA-templated transcription"/>
    <property type="evidence" value="ECO:0007669"/>
    <property type="project" value="InterPro"/>
</dbReference>
<comment type="catalytic activity">
    <reaction evidence="12">
        <text>cytidine(967) in 16S rRNA + S-adenosyl-L-methionine = 5-methylcytidine(967) in 16S rRNA + S-adenosyl-L-homocysteine + H(+)</text>
        <dbReference type="Rhea" id="RHEA:42748"/>
        <dbReference type="Rhea" id="RHEA-COMP:10219"/>
        <dbReference type="Rhea" id="RHEA-COMP:10220"/>
        <dbReference type="ChEBI" id="CHEBI:15378"/>
        <dbReference type="ChEBI" id="CHEBI:57856"/>
        <dbReference type="ChEBI" id="CHEBI:59789"/>
        <dbReference type="ChEBI" id="CHEBI:74483"/>
        <dbReference type="ChEBI" id="CHEBI:82748"/>
        <dbReference type="EC" id="2.1.1.176"/>
    </reaction>
</comment>
<evidence type="ECO:0000256" key="1">
    <source>
        <dbReference type="ARBA" id="ARBA00002724"/>
    </source>
</evidence>
<proteinExistence type="inferred from homology"/>